<dbReference type="GO" id="GO:0080164">
    <property type="term" value="P:regulation of nitric oxide metabolic process"/>
    <property type="evidence" value="ECO:0007669"/>
    <property type="project" value="TreeGrafter"/>
</dbReference>
<comment type="cofactor">
    <cofactor evidence="1">
        <name>Zn(2+)</name>
        <dbReference type="ChEBI" id="CHEBI:29105"/>
    </cofactor>
</comment>
<gene>
    <name evidence="5" type="ORF">CRN52_18960</name>
</gene>
<dbReference type="InterPro" id="IPR012656">
    <property type="entry name" value="CHP02421_QEGLA"/>
</dbReference>
<dbReference type="InterPro" id="IPR007709">
    <property type="entry name" value="N-FG_amidohydro"/>
</dbReference>
<comment type="caution">
    <text evidence="5">The sequence shown here is derived from an EMBL/GenBank/DDBJ whole genome shotgun (WGS) entry which is preliminary data.</text>
</comment>
<keyword evidence="3" id="KW-0378">Hydrolase</keyword>
<name>A0A2S3QXZ0_VIBVL</name>
<keyword evidence="4" id="KW-0482">Metalloprotease</keyword>
<dbReference type="PANTHER" id="PTHR31817:SF0">
    <property type="entry name" value="CHROMOSOME UNDETERMINED SCAFFOLD_67, WHOLE GENOME SHOTGUN SEQUENCE"/>
    <property type="match status" value="1"/>
</dbReference>
<dbReference type="Proteomes" id="UP000237466">
    <property type="component" value="Unassembled WGS sequence"/>
</dbReference>
<keyword evidence="2" id="KW-0645">Protease</keyword>
<dbReference type="InterPro" id="IPR012548">
    <property type="entry name" value="MATCAP"/>
</dbReference>
<evidence type="ECO:0000313" key="5">
    <source>
        <dbReference type="EMBL" id="POB43815.1"/>
    </source>
</evidence>
<reference evidence="5 6" key="1">
    <citation type="journal article" date="2018" name="Front. Microbiol.">
        <title>Phylogeny of Vibrio vulnificus from the Analysis of the Core-Genome: Implications for Intra-Species Taxonomy.</title>
        <authorList>
            <person name="Roig F.J."/>
            <person name="Gonzalez-Candelas F."/>
            <person name="Sanjuan E."/>
            <person name="Fouz B."/>
            <person name="Feil E.J."/>
            <person name="Llorens C."/>
            <person name="Baker-Austin C."/>
            <person name="Oliver J.D."/>
            <person name="Danin-Poleg Y."/>
            <person name="Gibas C.J."/>
            <person name="Kashi Y."/>
            <person name="Gulig P.A."/>
            <person name="Morrison S.S."/>
            <person name="Amaro C."/>
        </authorList>
    </citation>
    <scope>NUCLEOTIDE SEQUENCE [LARGE SCALE GENOMIC DNA]</scope>
    <source>
        <strain evidence="5 6">CECT4608</strain>
    </source>
</reference>
<sequence>MLTSNHNQYALEEMLSMIKRGQPFSGELVEGGCFIKIDEYLPVVCTAIHAGHQLRSDLTNQCLLSDSERLFEEDPYTDDMIMSQPIVLIGLDSRFEYDLNRAMTLSTYYKSAWDVQVWKKPLSNQQRNRSHQKHAAFYQLYEALIAKLESLHGMVLVFDVHSYNYKRQQADAPVFNIGTAQIDMERWQSVVKRFCAELQSIALPNLAATAQVNAVFEGRGYLIAHTNAHFDRTLVLPTEVKKVFMEEESGTLFPLVLESLQSGLKEAFSQTSAFFQRKFNRRRSVSKADMLSSSIEPAVLAVDKALYKLANKVETLKYVNPTNLTAERKRFEAAPNRYTPDYRYRQLPIHANEFKHQLYRLPIETIADPDMRQLYSDMVNNLSEKIDLLTSVGQEAFLYNSLRHYGRPDGVDISNAQFLLYAQTLDEEHGALFTAQQAQTQMQQAAKAWEMPCKVSLSSSLAARAMVSSNPPTLLLNGKVTFHDTELRRLIQHELGVHMATTFNAKMQPLQVFRLGLPGDTLTQEGLAIMAEYHSGYLSHARLQALAVRVLAVDSLLKEHNFYQTCCFLTDELQLERDDAFIITTRVYRGGGFTKDYVYLKGFLAMLDLSKQRSLDNLMIGKCSHRYLDLIDELVERGWLTQPRHRIPQHQGDIEPTLAYLIRSLKH</sequence>
<dbReference type="AlphaFoldDB" id="A0A2S3QXZ0"/>
<evidence type="ECO:0000256" key="2">
    <source>
        <dbReference type="ARBA" id="ARBA00022670"/>
    </source>
</evidence>
<dbReference type="EMBL" id="PDGH01000126">
    <property type="protein sequence ID" value="POB43815.1"/>
    <property type="molecule type" value="Genomic_DNA"/>
</dbReference>
<dbReference type="Pfam" id="PF05013">
    <property type="entry name" value="FGase"/>
    <property type="match status" value="1"/>
</dbReference>
<proteinExistence type="predicted"/>
<organism evidence="5 6">
    <name type="scientific">Vibrio vulnificus</name>
    <dbReference type="NCBI Taxonomy" id="672"/>
    <lineage>
        <taxon>Bacteria</taxon>
        <taxon>Pseudomonadati</taxon>
        <taxon>Pseudomonadota</taxon>
        <taxon>Gammaproteobacteria</taxon>
        <taxon>Vibrionales</taxon>
        <taxon>Vibrionaceae</taxon>
        <taxon>Vibrio</taxon>
    </lineage>
</organism>
<dbReference type="RefSeq" id="WP_103200952.1">
    <property type="nucleotide sequence ID" value="NZ_JASMUA010000001.1"/>
</dbReference>
<evidence type="ECO:0000256" key="1">
    <source>
        <dbReference type="ARBA" id="ARBA00001947"/>
    </source>
</evidence>
<dbReference type="Gene3D" id="3.40.630.40">
    <property type="entry name" value="Zn-dependent exopeptidases"/>
    <property type="match status" value="1"/>
</dbReference>
<dbReference type="Pfam" id="PF08014">
    <property type="entry name" value="MATCAP"/>
    <property type="match status" value="1"/>
</dbReference>
<accession>A0A2S3QXZ0</accession>
<protein>
    <submittedName>
        <fullName evidence="5">Flavohemoglobin expression-modulating QEGLA motif protein</fullName>
    </submittedName>
</protein>
<dbReference type="PANTHER" id="PTHR31817">
    <property type="match status" value="1"/>
</dbReference>
<evidence type="ECO:0000313" key="6">
    <source>
        <dbReference type="Proteomes" id="UP000237466"/>
    </source>
</evidence>
<dbReference type="GO" id="GO:0008237">
    <property type="term" value="F:metallopeptidase activity"/>
    <property type="evidence" value="ECO:0007669"/>
    <property type="project" value="UniProtKB-KW"/>
</dbReference>
<evidence type="ECO:0000256" key="3">
    <source>
        <dbReference type="ARBA" id="ARBA00022801"/>
    </source>
</evidence>
<evidence type="ECO:0000256" key="4">
    <source>
        <dbReference type="ARBA" id="ARBA00023049"/>
    </source>
</evidence>
<dbReference type="SMART" id="SM01154">
    <property type="entry name" value="DUF1704"/>
    <property type="match status" value="1"/>
</dbReference>
<dbReference type="SUPFAM" id="SSF53187">
    <property type="entry name" value="Zn-dependent exopeptidases"/>
    <property type="match status" value="1"/>
</dbReference>
<dbReference type="GO" id="GO:0006508">
    <property type="term" value="P:proteolysis"/>
    <property type="evidence" value="ECO:0007669"/>
    <property type="project" value="UniProtKB-KW"/>
</dbReference>
<dbReference type="NCBIfam" id="TIGR02421">
    <property type="entry name" value="QEGLA"/>
    <property type="match status" value="1"/>
</dbReference>